<keyword evidence="3" id="KW-1185">Reference proteome</keyword>
<dbReference type="GO" id="GO:0004767">
    <property type="term" value="F:sphingomyelin phosphodiesterase activity"/>
    <property type="evidence" value="ECO:0007669"/>
    <property type="project" value="InterPro"/>
</dbReference>
<dbReference type="PANTHER" id="PTHR16320:SF23">
    <property type="entry name" value="SPHINGOMYELINASE C 1"/>
    <property type="match status" value="1"/>
</dbReference>
<dbReference type="Gene3D" id="3.60.10.10">
    <property type="entry name" value="Endonuclease/exonuclease/phosphatase"/>
    <property type="match status" value="1"/>
</dbReference>
<protein>
    <recommendedName>
        <fullName evidence="1">Endonuclease/exonuclease/phosphatase domain-containing protein</fullName>
    </recommendedName>
</protein>
<dbReference type="InterPro" id="IPR005135">
    <property type="entry name" value="Endo/exonuclease/phosphatase"/>
</dbReference>
<accession>A0A2T5GJ18</accession>
<dbReference type="InterPro" id="IPR036691">
    <property type="entry name" value="Endo/exonu/phosph_ase_sf"/>
</dbReference>
<evidence type="ECO:0000313" key="3">
    <source>
        <dbReference type="Proteomes" id="UP000244189"/>
    </source>
</evidence>
<organism evidence="2 3">
    <name type="scientific">Sphingomonas aurantiaca</name>
    <dbReference type="NCBI Taxonomy" id="185949"/>
    <lineage>
        <taxon>Bacteria</taxon>
        <taxon>Pseudomonadati</taxon>
        <taxon>Pseudomonadota</taxon>
        <taxon>Alphaproteobacteria</taxon>
        <taxon>Sphingomonadales</taxon>
        <taxon>Sphingomonadaceae</taxon>
        <taxon>Sphingomonas</taxon>
    </lineage>
</organism>
<dbReference type="RefSeq" id="WP_107959071.1">
    <property type="nucleotide sequence ID" value="NZ_JASPFP010000001.1"/>
</dbReference>
<dbReference type="AlphaFoldDB" id="A0A2T5GJ18"/>
<dbReference type="Pfam" id="PF03372">
    <property type="entry name" value="Exo_endo_phos"/>
    <property type="match status" value="1"/>
</dbReference>
<evidence type="ECO:0000313" key="2">
    <source>
        <dbReference type="EMBL" id="PTQ59311.1"/>
    </source>
</evidence>
<sequence>MLSVNTRHSRAQSSVWPLVGLLSLLAGCATLPPPVMNQGPVKAVKPIIVSADGARASTTFDVLTFNIEGLGWPARRGRGPSLERIGAVLRGMAARGEAPDVIMVQEMFSPAAVRAVTGWDYPNMVSGPSRTQRKDLVGSSRMPGPYKWKKGELGLHIAGSGLAIVSAFPILEMQSEPFGRRRCAGLDCLSNKGMLYARIAIPGVPGTINLFNTHLNSQRASRVSPQRHARAHRLQVEELGNFITAVGSPDVPTVLGGDFNMRRSAIRFERFRNVTEPFEIVHEWCVDQPLRCDTRISWDGDEPWMDTQDLQLFESGADVQIVPIRVEALFDGSAGSPKLSDHDAFRVTYRVSWNRQGQGRPATAKRLPS</sequence>
<proteinExistence type="predicted"/>
<dbReference type="InterPro" id="IPR038772">
    <property type="entry name" value="Sph/SMPD2-like"/>
</dbReference>
<dbReference type="Proteomes" id="UP000244189">
    <property type="component" value="Unassembled WGS sequence"/>
</dbReference>
<name>A0A2T5GJ18_9SPHN</name>
<evidence type="ECO:0000259" key="1">
    <source>
        <dbReference type="Pfam" id="PF03372"/>
    </source>
</evidence>
<gene>
    <name evidence="2" type="ORF">C8J26_3053</name>
</gene>
<dbReference type="PROSITE" id="PS51257">
    <property type="entry name" value="PROKAR_LIPOPROTEIN"/>
    <property type="match status" value="1"/>
</dbReference>
<dbReference type="EMBL" id="QAOG01000005">
    <property type="protein sequence ID" value="PTQ59311.1"/>
    <property type="molecule type" value="Genomic_DNA"/>
</dbReference>
<feature type="domain" description="Endonuclease/exonuclease/phosphatase" evidence="1">
    <location>
        <begin position="63"/>
        <end position="273"/>
    </location>
</feature>
<dbReference type="PANTHER" id="PTHR16320">
    <property type="entry name" value="SPHINGOMYELINASE FAMILY MEMBER"/>
    <property type="match status" value="1"/>
</dbReference>
<comment type="caution">
    <text evidence="2">The sequence shown here is derived from an EMBL/GenBank/DDBJ whole genome shotgun (WGS) entry which is preliminary data.</text>
</comment>
<dbReference type="SUPFAM" id="SSF56219">
    <property type="entry name" value="DNase I-like"/>
    <property type="match status" value="1"/>
</dbReference>
<reference evidence="2 3" key="1">
    <citation type="submission" date="2018-04" db="EMBL/GenBank/DDBJ databases">
        <title>Genomic Encyclopedia of Type Strains, Phase III (KMG-III): the genomes of soil and plant-associated and newly described type strains.</title>
        <authorList>
            <person name="Whitman W."/>
        </authorList>
    </citation>
    <scope>NUCLEOTIDE SEQUENCE [LARGE SCALE GENOMIC DNA]</scope>
    <source>
        <strain evidence="2 3">MA101b</strain>
    </source>
</reference>